<protein>
    <submittedName>
        <fullName evidence="2">Membrane-bound lytic murein transglycosylase B</fullName>
    </submittedName>
</protein>
<organism evidence="2">
    <name type="scientific">hydrothermal vent metagenome</name>
    <dbReference type="NCBI Taxonomy" id="652676"/>
    <lineage>
        <taxon>unclassified sequences</taxon>
        <taxon>metagenomes</taxon>
        <taxon>ecological metagenomes</taxon>
    </lineage>
</organism>
<dbReference type="PANTHER" id="PTHR30163">
    <property type="entry name" value="MEMBRANE-BOUND LYTIC MUREIN TRANSGLYCOSYLASE B"/>
    <property type="match status" value="1"/>
</dbReference>
<gene>
    <name evidence="2" type="ORF">MNBD_GAMMA04-13</name>
</gene>
<dbReference type="Gene3D" id="1.10.8.350">
    <property type="entry name" value="Bacterial muramidase"/>
    <property type="match status" value="1"/>
</dbReference>
<dbReference type="GO" id="GO:0008933">
    <property type="term" value="F:peptidoglycan lytic transglycosylase activity"/>
    <property type="evidence" value="ECO:0007669"/>
    <property type="project" value="TreeGrafter"/>
</dbReference>
<dbReference type="PANTHER" id="PTHR30163:SF8">
    <property type="entry name" value="LYTIC MUREIN TRANSGLYCOSYLASE"/>
    <property type="match status" value="1"/>
</dbReference>
<accession>A0A3B0W7W7</accession>
<evidence type="ECO:0000259" key="1">
    <source>
        <dbReference type="Pfam" id="PF13406"/>
    </source>
</evidence>
<feature type="non-terminal residue" evidence="2">
    <location>
        <position position="342"/>
    </location>
</feature>
<dbReference type="NCBIfam" id="TIGR02283">
    <property type="entry name" value="MltB_2"/>
    <property type="match status" value="1"/>
</dbReference>
<dbReference type="FunFam" id="1.10.8.350:FF:000001">
    <property type="entry name" value="Lytic murein transglycosylase B"/>
    <property type="match status" value="1"/>
</dbReference>
<dbReference type="InterPro" id="IPR023346">
    <property type="entry name" value="Lysozyme-like_dom_sf"/>
</dbReference>
<dbReference type="InterPro" id="IPR043426">
    <property type="entry name" value="MltB-like"/>
</dbReference>
<proteinExistence type="predicted"/>
<dbReference type="GO" id="GO:0009253">
    <property type="term" value="P:peptidoglycan catabolic process"/>
    <property type="evidence" value="ECO:0007669"/>
    <property type="project" value="TreeGrafter"/>
</dbReference>
<dbReference type="AlphaFoldDB" id="A0A3B0W7W7"/>
<dbReference type="CDD" id="cd13399">
    <property type="entry name" value="Slt35-like"/>
    <property type="match status" value="1"/>
</dbReference>
<dbReference type="InterPro" id="IPR011970">
    <property type="entry name" value="MltB_2"/>
</dbReference>
<dbReference type="InterPro" id="IPR031304">
    <property type="entry name" value="SLT_2"/>
</dbReference>
<feature type="domain" description="Transglycosylase SLT" evidence="1">
    <location>
        <begin position="33"/>
        <end position="324"/>
    </location>
</feature>
<name>A0A3B0W7W7_9ZZZZ</name>
<sequence>MTHLIRLIIVTLLLTISLTAHAQSSVPEEEQAFQNWLTHFKQQARQAGISEQTLTEAFKDIHLSQKVLESDRKQPEFTRTFFEYFYSAVSQDRIITGRQQYQKHQKLLNQVTEKYGIPSHILVSFWGMETNYGRYTGNIPIIQSLVTLAYDPRRTTFFSKQLIAALKIIDQGHVHPDQMKGSWAGAMGQVQFMPTNYLQYAVDGDKDGKINLWDSLPDAFHSAGNFLQHLGWNPKQTWGEEISLPKRFNYALADNKTQRTITEWQLLGITQTNGQPLTTDLTQTAKLILPSDYRGPAFLVYDNFQIIKRWNNSNNYALAVGHLSNRILGKPPLSKKQPKDDK</sequence>
<dbReference type="Gene3D" id="1.10.530.10">
    <property type="match status" value="1"/>
</dbReference>
<reference evidence="2" key="1">
    <citation type="submission" date="2018-06" db="EMBL/GenBank/DDBJ databases">
        <authorList>
            <person name="Zhirakovskaya E."/>
        </authorList>
    </citation>
    <scope>NUCLEOTIDE SEQUENCE</scope>
</reference>
<dbReference type="EMBL" id="UOFB01000270">
    <property type="protein sequence ID" value="VAW48520.1"/>
    <property type="molecule type" value="Genomic_DNA"/>
</dbReference>
<dbReference type="SUPFAM" id="SSF53955">
    <property type="entry name" value="Lysozyme-like"/>
    <property type="match status" value="1"/>
</dbReference>
<evidence type="ECO:0000313" key="2">
    <source>
        <dbReference type="EMBL" id="VAW48520.1"/>
    </source>
</evidence>
<dbReference type="Pfam" id="PF13406">
    <property type="entry name" value="SLT_2"/>
    <property type="match status" value="1"/>
</dbReference>